<protein>
    <submittedName>
        <fullName evidence="1">Uncharacterized protein</fullName>
    </submittedName>
</protein>
<name>A0A8S9KSM9_BRACR</name>
<proteinExistence type="predicted"/>
<organism evidence="1 2">
    <name type="scientific">Brassica cretica</name>
    <name type="common">Mustard</name>
    <dbReference type="NCBI Taxonomy" id="69181"/>
    <lineage>
        <taxon>Eukaryota</taxon>
        <taxon>Viridiplantae</taxon>
        <taxon>Streptophyta</taxon>
        <taxon>Embryophyta</taxon>
        <taxon>Tracheophyta</taxon>
        <taxon>Spermatophyta</taxon>
        <taxon>Magnoliopsida</taxon>
        <taxon>eudicotyledons</taxon>
        <taxon>Gunneridae</taxon>
        <taxon>Pentapetalae</taxon>
        <taxon>rosids</taxon>
        <taxon>malvids</taxon>
        <taxon>Brassicales</taxon>
        <taxon>Brassicaceae</taxon>
        <taxon>Brassiceae</taxon>
        <taxon>Brassica</taxon>
    </lineage>
</organism>
<evidence type="ECO:0000313" key="2">
    <source>
        <dbReference type="Proteomes" id="UP000712281"/>
    </source>
</evidence>
<accession>A0A8S9KSM9</accession>
<dbReference type="EMBL" id="QGKW02000717">
    <property type="protein sequence ID" value="KAF2597409.1"/>
    <property type="molecule type" value="Genomic_DNA"/>
</dbReference>
<comment type="caution">
    <text evidence="1">The sequence shown here is derived from an EMBL/GenBank/DDBJ whole genome shotgun (WGS) entry which is preliminary data.</text>
</comment>
<sequence>MDIIRTSVAASLIIFSTTFICGPINLSRVHAQQDQKQQGKSTAILIKSWKLGAFNPQRNTFLIDRQQHLFVARFSSATVDPDTSLVDRHSPPPSTEDTLLPSTDIFYPMSIDTSV</sequence>
<evidence type="ECO:0000313" key="1">
    <source>
        <dbReference type="EMBL" id="KAF2597409.1"/>
    </source>
</evidence>
<gene>
    <name evidence="1" type="ORF">F2Q68_00009913</name>
</gene>
<dbReference type="Proteomes" id="UP000712281">
    <property type="component" value="Unassembled WGS sequence"/>
</dbReference>
<reference evidence="1" key="1">
    <citation type="submission" date="2019-12" db="EMBL/GenBank/DDBJ databases">
        <title>Genome sequencing and annotation of Brassica cretica.</title>
        <authorList>
            <person name="Studholme D.J."/>
            <person name="Sarris P.F."/>
        </authorList>
    </citation>
    <scope>NUCLEOTIDE SEQUENCE</scope>
    <source>
        <strain evidence="1">PFS-001/15</strain>
        <tissue evidence="1">Leaf</tissue>
    </source>
</reference>
<dbReference type="AlphaFoldDB" id="A0A8S9KSM9"/>